<evidence type="ECO:0000313" key="3">
    <source>
        <dbReference type="Proteomes" id="UP000184096"/>
    </source>
</evidence>
<feature type="region of interest" description="Disordered" evidence="1">
    <location>
        <begin position="1"/>
        <end position="21"/>
    </location>
</feature>
<keyword evidence="3" id="KW-1185">Reference proteome</keyword>
<sequence>MAIELGGSGRNKTPKRGAAPSLRSELAAAMPHTPVAGAPPNFLTLPHQISSWGNFDHGDCVTAEEAFAKACHQPEIFITDQIAMAWAKNHGVLEGANLHQVLQWMQKGGFQENGKTFDDGQIFSVDWTNPSTLQSAISKGPVKIGVAATQLETAWRTTNGQTGWFGLGFKKDDAEDHCVSLCGYGSLAWLAGQLKVSLPSGVDGTKPGYAMFTWDSIGIVDQPSLITITQEAWLRSPTTVVVPGRTAERPHARA</sequence>
<organism evidence="2 3">
    <name type="scientific">Bradyrhizobium erythrophlei</name>
    <dbReference type="NCBI Taxonomy" id="1437360"/>
    <lineage>
        <taxon>Bacteria</taxon>
        <taxon>Pseudomonadati</taxon>
        <taxon>Pseudomonadota</taxon>
        <taxon>Alphaproteobacteria</taxon>
        <taxon>Hyphomicrobiales</taxon>
        <taxon>Nitrobacteraceae</taxon>
        <taxon>Bradyrhizobium</taxon>
    </lineage>
</organism>
<evidence type="ECO:0000313" key="2">
    <source>
        <dbReference type="EMBL" id="SHN76560.1"/>
    </source>
</evidence>
<protein>
    <submittedName>
        <fullName evidence="2">Uncharacterized protein</fullName>
    </submittedName>
</protein>
<proteinExistence type="predicted"/>
<dbReference type="EMBL" id="LT670849">
    <property type="protein sequence ID" value="SHN76560.1"/>
    <property type="molecule type" value="Genomic_DNA"/>
</dbReference>
<reference evidence="3" key="1">
    <citation type="submission" date="2016-11" db="EMBL/GenBank/DDBJ databases">
        <authorList>
            <person name="Varghese N."/>
            <person name="Submissions S."/>
        </authorList>
    </citation>
    <scope>NUCLEOTIDE SEQUENCE [LARGE SCALE GENOMIC DNA]</scope>
    <source>
        <strain evidence="3">GAS401</strain>
    </source>
</reference>
<evidence type="ECO:0000256" key="1">
    <source>
        <dbReference type="SAM" id="MobiDB-lite"/>
    </source>
</evidence>
<gene>
    <name evidence="2" type="ORF">SAMN05444170_3219</name>
</gene>
<dbReference type="AlphaFoldDB" id="A0A1M7U161"/>
<accession>A0A1M7U161</accession>
<name>A0A1M7U161_9BRAD</name>
<dbReference type="Proteomes" id="UP000184096">
    <property type="component" value="Chromosome I"/>
</dbReference>